<comment type="similarity">
    <text evidence="1">Belongs to the short-chain dehydrogenases/reductases (SDR) family.</text>
</comment>
<dbReference type="GO" id="GO:0016491">
    <property type="term" value="F:oxidoreductase activity"/>
    <property type="evidence" value="ECO:0007669"/>
    <property type="project" value="UniProtKB-KW"/>
</dbReference>
<proteinExistence type="inferred from homology"/>
<evidence type="ECO:0000313" key="3">
    <source>
        <dbReference type="EMBL" id="PYF08894.1"/>
    </source>
</evidence>
<dbReference type="AlphaFoldDB" id="A0A318TW70"/>
<dbReference type="SUPFAM" id="SSF51735">
    <property type="entry name" value="NAD(P)-binding Rossmann-fold domains"/>
    <property type="match status" value="1"/>
</dbReference>
<dbReference type="RefSeq" id="WP_107934639.1">
    <property type="nucleotide sequence ID" value="NZ_PYWJ01000010.1"/>
</dbReference>
<dbReference type="GO" id="GO:0008206">
    <property type="term" value="P:bile acid metabolic process"/>
    <property type="evidence" value="ECO:0007669"/>
    <property type="project" value="UniProtKB-ARBA"/>
</dbReference>
<sequence>MFENKTVIVTGASQGIGKEVATQYARAGASVVLADINEQSGYSVASELAKEGLNVLFVPTDVRKEQDVIQLMTSTIEQYKTIDILINNAGIYKPISPYDLSMDIFDDIINTNLRSVFLCSREASKFMRLNAKGGAIVSMASTRAFMSEANSESYAATKGGIVALTHALASSLGPDSIRVNCISPGWIETGDYASLREVDHLQHFSGRVGKPEDIARACFYLTDDKNDFVTGINLTVDGGMTKKMIYEE</sequence>
<evidence type="ECO:0000256" key="2">
    <source>
        <dbReference type="ARBA" id="ARBA00023002"/>
    </source>
</evidence>
<gene>
    <name evidence="3" type="ORF">BJ095_101115</name>
</gene>
<dbReference type="InterPro" id="IPR002347">
    <property type="entry name" value="SDR_fam"/>
</dbReference>
<dbReference type="PANTHER" id="PTHR24321:SF8">
    <property type="entry name" value="ESTRADIOL 17-BETA-DEHYDROGENASE 8-RELATED"/>
    <property type="match status" value="1"/>
</dbReference>
<dbReference type="EMBL" id="QJTJ01000001">
    <property type="protein sequence ID" value="PYF08894.1"/>
    <property type="molecule type" value="Genomic_DNA"/>
</dbReference>
<evidence type="ECO:0008006" key="5">
    <source>
        <dbReference type="Google" id="ProtNLM"/>
    </source>
</evidence>
<keyword evidence="4" id="KW-1185">Reference proteome</keyword>
<protein>
    <recommendedName>
        <fullName evidence="5">NAD(P)-dependent dehydrogenase (Short-subunit alcohol dehydrogenase family)</fullName>
    </recommendedName>
</protein>
<comment type="caution">
    <text evidence="3">The sequence shown here is derived from an EMBL/GenBank/DDBJ whole genome shotgun (WGS) entry which is preliminary data.</text>
</comment>
<dbReference type="PRINTS" id="PR00081">
    <property type="entry name" value="GDHRDH"/>
</dbReference>
<dbReference type="Proteomes" id="UP000247416">
    <property type="component" value="Unassembled WGS sequence"/>
</dbReference>
<evidence type="ECO:0000313" key="4">
    <source>
        <dbReference type="Proteomes" id="UP000247416"/>
    </source>
</evidence>
<dbReference type="PRINTS" id="PR00080">
    <property type="entry name" value="SDRFAMILY"/>
</dbReference>
<name>A0A318TW70_9BACL</name>
<dbReference type="NCBIfam" id="NF005559">
    <property type="entry name" value="PRK07231.1"/>
    <property type="match status" value="1"/>
</dbReference>
<dbReference type="PANTHER" id="PTHR24321">
    <property type="entry name" value="DEHYDROGENASES, SHORT CHAIN"/>
    <property type="match status" value="1"/>
</dbReference>
<dbReference type="Pfam" id="PF13561">
    <property type="entry name" value="adh_short_C2"/>
    <property type="match status" value="1"/>
</dbReference>
<dbReference type="InterPro" id="IPR036291">
    <property type="entry name" value="NAD(P)-bd_dom_sf"/>
</dbReference>
<dbReference type="FunFam" id="3.40.50.720:FF:000084">
    <property type="entry name" value="Short-chain dehydrogenase reductase"/>
    <property type="match status" value="1"/>
</dbReference>
<dbReference type="Gene3D" id="3.40.50.720">
    <property type="entry name" value="NAD(P)-binding Rossmann-like Domain"/>
    <property type="match status" value="1"/>
</dbReference>
<reference evidence="3 4" key="1">
    <citation type="submission" date="2018-06" db="EMBL/GenBank/DDBJ databases">
        <title>Genomic Encyclopedia of Archaeal and Bacterial Type Strains, Phase II (KMG-II): from individual species to whole genera.</title>
        <authorList>
            <person name="Goeker M."/>
        </authorList>
    </citation>
    <scope>NUCLEOTIDE SEQUENCE [LARGE SCALE GENOMIC DNA]</scope>
    <source>
        <strain evidence="3 4">KACC 16626</strain>
    </source>
</reference>
<dbReference type="PROSITE" id="PS00061">
    <property type="entry name" value="ADH_SHORT"/>
    <property type="match status" value="1"/>
</dbReference>
<dbReference type="OrthoDB" id="9803333at2"/>
<accession>A0A318TW70</accession>
<dbReference type="InterPro" id="IPR020904">
    <property type="entry name" value="Sc_DH/Rdtase_CS"/>
</dbReference>
<keyword evidence="2" id="KW-0560">Oxidoreductase</keyword>
<evidence type="ECO:0000256" key="1">
    <source>
        <dbReference type="ARBA" id="ARBA00006484"/>
    </source>
</evidence>
<organism evidence="3 4">
    <name type="scientific">Ureibacillus chungkukjangi</name>
    <dbReference type="NCBI Taxonomy" id="1202712"/>
    <lineage>
        <taxon>Bacteria</taxon>
        <taxon>Bacillati</taxon>
        <taxon>Bacillota</taxon>
        <taxon>Bacilli</taxon>
        <taxon>Bacillales</taxon>
        <taxon>Caryophanaceae</taxon>
        <taxon>Ureibacillus</taxon>
    </lineage>
</organism>